<organism evidence="2 3">
    <name type="scientific">Microcosmobacter mediterraneus</name>
    <dbReference type="NCBI Taxonomy" id="3075607"/>
    <lineage>
        <taxon>Bacteria</taxon>
        <taxon>Pseudomonadati</taxon>
        <taxon>Bacteroidota</taxon>
        <taxon>Flavobacteriia</taxon>
        <taxon>Flavobacteriales</taxon>
        <taxon>Flavobacteriaceae</taxon>
        <taxon>Microcosmobacter</taxon>
    </lineage>
</organism>
<keyword evidence="1" id="KW-1133">Transmembrane helix</keyword>
<keyword evidence="1" id="KW-0812">Transmembrane</keyword>
<feature type="transmembrane region" description="Helical" evidence="1">
    <location>
        <begin position="77"/>
        <end position="94"/>
    </location>
</feature>
<accession>A0ABU2YHU3</accession>
<comment type="caution">
    <text evidence="2">The sequence shown here is derived from an EMBL/GenBank/DDBJ whole genome shotgun (WGS) entry which is preliminary data.</text>
</comment>
<reference evidence="2 3" key="1">
    <citation type="submission" date="2023-09" db="EMBL/GenBank/DDBJ databases">
        <authorList>
            <person name="Rey-Velasco X."/>
        </authorList>
    </citation>
    <scope>NUCLEOTIDE SEQUENCE [LARGE SCALE GENOMIC DNA]</scope>
    <source>
        <strain evidence="2 3">W332</strain>
    </source>
</reference>
<keyword evidence="1" id="KW-0472">Membrane</keyword>
<sequence>MKKILSTFFFYKTAAIPSLIISIGLGSLTWLTSGQFSFQNSGLAFVFLTPLFHYFIYEIRNPNTYFFYYNLGFSKRFLWLFTVIASCILGLILMCL</sequence>
<dbReference type="EMBL" id="JAVRIA010000001">
    <property type="protein sequence ID" value="MDT0557264.1"/>
    <property type="molecule type" value="Genomic_DNA"/>
</dbReference>
<proteinExistence type="predicted"/>
<protein>
    <submittedName>
        <fullName evidence="2">Uncharacterized protein</fullName>
    </submittedName>
</protein>
<gene>
    <name evidence="2" type="ORF">RM697_01310</name>
</gene>
<dbReference type="RefSeq" id="WP_311426035.1">
    <property type="nucleotide sequence ID" value="NZ_JAVRIA010000001.1"/>
</dbReference>
<dbReference type="Proteomes" id="UP001259492">
    <property type="component" value="Unassembled WGS sequence"/>
</dbReference>
<feature type="transmembrane region" description="Helical" evidence="1">
    <location>
        <begin position="37"/>
        <end position="56"/>
    </location>
</feature>
<feature type="transmembrane region" description="Helical" evidence="1">
    <location>
        <begin position="9"/>
        <end position="31"/>
    </location>
</feature>
<keyword evidence="3" id="KW-1185">Reference proteome</keyword>
<evidence type="ECO:0000313" key="2">
    <source>
        <dbReference type="EMBL" id="MDT0557264.1"/>
    </source>
</evidence>
<evidence type="ECO:0000313" key="3">
    <source>
        <dbReference type="Proteomes" id="UP001259492"/>
    </source>
</evidence>
<evidence type="ECO:0000256" key="1">
    <source>
        <dbReference type="SAM" id="Phobius"/>
    </source>
</evidence>
<name>A0ABU2YHU3_9FLAO</name>